<dbReference type="PROSITE" id="PS51180">
    <property type="entry name" value="BRO1"/>
    <property type="match status" value="1"/>
</dbReference>
<dbReference type="Pfam" id="PF03097">
    <property type="entry name" value="BRO1"/>
    <property type="match status" value="1"/>
</dbReference>
<dbReference type="InterPro" id="IPR004328">
    <property type="entry name" value="BRO1_dom"/>
</dbReference>
<dbReference type="InterPro" id="IPR038499">
    <property type="entry name" value="BRO1_sf"/>
</dbReference>
<evidence type="ECO:0000259" key="2">
    <source>
        <dbReference type="PROSITE" id="PS51180"/>
    </source>
</evidence>
<sequence>MMLQYSGFSGLKTKRVVFENVFSVLDSVSLEHLKELTARRRLIEESINATSCITEATAREMSGGLTSRSQQDIQKLEQYLPILENFMVQVDSISRNKNLLISELRIQWSSTLSSLRFRFGGPKFFQINSLNYELGMSLFLYGVTIRERAFEILSEDMQQSASLLRKAAGVYNYLKAEVLPLLQSILPPEKPPETTTNVAFVMNNICLAEAQAIAIRIAEKQGMSDGVLAKLHFGVTQFLGEASSLLQSGPRDISRTFSEYIVSCSTLHELRSYRHLAESYKQSEQVGVAIGLLNGALSNSNTLPVEQSWREIFKNEVDRISLMLKNYKEENAFVWKHKIPLDFELPSLEGRKVVIATPYEPQRWEREIAFKRGI</sequence>
<protein>
    <submittedName>
        <fullName evidence="4">Uncharacterized protein isoform X1</fullName>
    </submittedName>
</protein>
<proteinExistence type="inferred from homology"/>
<dbReference type="RefSeq" id="XP_021857298.1">
    <property type="nucleotide sequence ID" value="XM_022001606.2"/>
</dbReference>
<dbReference type="Proteomes" id="UP000813463">
    <property type="component" value="Chromosome 3"/>
</dbReference>
<dbReference type="KEGG" id="soe:110796545"/>
<dbReference type="PANTHER" id="PTHR23032:SF20">
    <property type="entry name" value="ENDOSOMAL TARGETING BRO1-LIKE DOMAIN-CONTAINING PROTEIN"/>
    <property type="match status" value="1"/>
</dbReference>
<gene>
    <name evidence="4" type="primary">LOC110796545</name>
</gene>
<reference evidence="3" key="1">
    <citation type="journal article" date="2021" name="Nat. Commun.">
        <title>Genomic analyses provide insights into spinach domestication and the genetic basis of agronomic traits.</title>
        <authorList>
            <person name="Cai X."/>
            <person name="Sun X."/>
            <person name="Xu C."/>
            <person name="Sun H."/>
            <person name="Wang X."/>
            <person name="Ge C."/>
            <person name="Zhang Z."/>
            <person name="Wang Q."/>
            <person name="Fei Z."/>
            <person name="Jiao C."/>
            <person name="Wang Q."/>
        </authorList>
    </citation>
    <scope>NUCLEOTIDE SEQUENCE [LARGE SCALE GENOMIC DNA]</scope>
    <source>
        <strain evidence="3">cv. Varoflay</strain>
    </source>
</reference>
<dbReference type="OrthoDB" id="10266451at2759"/>
<evidence type="ECO:0000313" key="4">
    <source>
        <dbReference type="RefSeq" id="XP_021857298.1"/>
    </source>
</evidence>
<comment type="similarity">
    <text evidence="1">Belongs to the BROX family.</text>
</comment>
<dbReference type="GeneID" id="110796545"/>
<organism evidence="3 4">
    <name type="scientific">Spinacia oleracea</name>
    <name type="common">Spinach</name>
    <dbReference type="NCBI Taxonomy" id="3562"/>
    <lineage>
        <taxon>Eukaryota</taxon>
        <taxon>Viridiplantae</taxon>
        <taxon>Streptophyta</taxon>
        <taxon>Embryophyta</taxon>
        <taxon>Tracheophyta</taxon>
        <taxon>Spermatophyta</taxon>
        <taxon>Magnoliopsida</taxon>
        <taxon>eudicotyledons</taxon>
        <taxon>Gunneridae</taxon>
        <taxon>Pentapetalae</taxon>
        <taxon>Caryophyllales</taxon>
        <taxon>Chenopodiaceae</taxon>
        <taxon>Chenopodioideae</taxon>
        <taxon>Anserineae</taxon>
        <taxon>Spinacia</taxon>
    </lineage>
</organism>
<dbReference type="InterPro" id="IPR038898">
    <property type="entry name" value="BROX"/>
</dbReference>
<feature type="domain" description="BRO1" evidence="2">
    <location>
        <begin position="1"/>
        <end position="374"/>
    </location>
</feature>
<accession>A0A9R0IY77</accession>
<evidence type="ECO:0000313" key="3">
    <source>
        <dbReference type="Proteomes" id="UP000813463"/>
    </source>
</evidence>
<dbReference type="GO" id="GO:0043328">
    <property type="term" value="P:protein transport to vacuole involved in ubiquitin-dependent protein catabolic process via the multivesicular body sorting pathway"/>
    <property type="evidence" value="ECO:0000318"/>
    <property type="project" value="GO_Central"/>
</dbReference>
<dbReference type="GO" id="GO:0005768">
    <property type="term" value="C:endosome"/>
    <property type="evidence" value="ECO:0000318"/>
    <property type="project" value="GO_Central"/>
</dbReference>
<dbReference type="AlphaFoldDB" id="A0A9R0IY77"/>
<evidence type="ECO:0000256" key="1">
    <source>
        <dbReference type="ARBA" id="ARBA00008901"/>
    </source>
</evidence>
<keyword evidence="3" id="KW-1185">Reference proteome</keyword>
<name>A0A9R0IY77_SPIOL</name>
<dbReference type="Gene3D" id="1.25.40.280">
    <property type="entry name" value="alix/aip1 like domains"/>
    <property type="match status" value="1"/>
</dbReference>
<dbReference type="CDD" id="cd09247">
    <property type="entry name" value="BRO1_Alix_like_2"/>
    <property type="match status" value="1"/>
</dbReference>
<reference evidence="4" key="2">
    <citation type="submission" date="2025-08" db="UniProtKB">
        <authorList>
            <consortium name="RefSeq"/>
        </authorList>
    </citation>
    <scope>IDENTIFICATION</scope>
    <source>
        <tissue evidence="4">Leaf</tissue>
    </source>
</reference>
<dbReference type="PANTHER" id="PTHR23032">
    <property type="entry name" value="BRO1 DOMAIN-CONTAINING PROTEIN BROX"/>
    <property type="match status" value="1"/>
</dbReference>
<dbReference type="SMART" id="SM01041">
    <property type="entry name" value="BRO1"/>
    <property type="match status" value="1"/>
</dbReference>